<dbReference type="EMBL" id="LR796651">
    <property type="protein sequence ID" value="CAB4158045.1"/>
    <property type="molecule type" value="Genomic_DNA"/>
</dbReference>
<gene>
    <name evidence="1" type="ORF">UFOVP694_113</name>
</gene>
<evidence type="ECO:0000313" key="1">
    <source>
        <dbReference type="EMBL" id="CAB4158045.1"/>
    </source>
</evidence>
<reference evidence="1" key="1">
    <citation type="submission" date="2020-04" db="EMBL/GenBank/DDBJ databases">
        <authorList>
            <person name="Chiriac C."/>
            <person name="Salcher M."/>
            <person name="Ghai R."/>
            <person name="Kavagutti S V."/>
        </authorList>
    </citation>
    <scope>NUCLEOTIDE SEQUENCE</scope>
</reference>
<organism evidence="1">
    <name type="scientific">uncultured Caudovirales phage</name>
    <dbReference type="NCBI Taxonomy" id="2100421"/>
    <lineage>
        <taxon>Viruses</taxon>
        <taxon>Duplodnaviria</taxon>
        <taxon>Heunggongvirae</taxon>
        <taxon>Uroviricota</taxon>
        <taxon>Caudoviricetes</taxon>
        <taxon>Peduoviridae</taxon>
        <taxon>Maltschvirus</taxon>
        <taxon>Maltschvirus maltsch</taxon>
    </lineage>
</organism>
<proteinExistence type="predicted"/>
<protein>
    <submittedName>
        <fullName evidence="1">Uncharacterized protein</fullName>
    </submittedName>
</protein>
<name>A0A6J5NLL9_9CAUD</name>
<sequence length="67" mass="7685">MADPNQTAERGDWACPCSGCQKAVAWERKQLIKEISDLRLWSHTSESPYDDIILLIENRMPKPKGKK</sequence>
<accession>A0A6J5NLL9</accession>